<dbReference type="InterPro" id="IPR016181">
    <property type="entry name" value="Acyl_CoA_acyltransferase"/>
</dbReference>
<comment type="caution">
    <text evidence="2">The sequence shown here is derived from an EMBL/GenBank/DDBJ whole genome shotgun (WGS) entry which is preliminary data.</text>
</comment>
<proteinExistence type="predicted"/>
<dbReference type="Pfam" id="PF04233">
    <property type="entry name" value="Phage_Mu_F"/>
    <property type="match status" value="1"/>
</dbReference>
<dbReference type="OrthoDB" id="9813502at2"/>
<dbReference type="Proteomes" id="UP000315908">
    <property type="component" value="Unassembled WGS sequence"/>
</dbReference>
<dbReference type="SUPFAM" id="SSF55729">
    <property type="entry name" value="Acyl-CoA N-acyltransferases (Nat)"/>
    <property type="match status" value="1"/>
</dbReference>
<name>A0A562MQM9_9SPHI</name>
<evidence type="ECO:0000259" key="1">
    <source>
        <dbReference type="Pfam" id="PF04233"/>
    </source>
</evidence>
<dbReference type="AlphaFoldDB" id="A0A562MQM9"/>
<dbReference type="InterPro" id="IPR006528">
    <property type="entry name" value="Phage_head_morphogenesis_dom"/>
</dbReference>
<dbReference type="EMBL" id="VLKR01000006">
    <property type="protein sequence ID" value="TWI22186.1"/>
    <property type="molecule type" value="Genomic_DNA"/>
</dbReference>
<gene>
    <name evidence="2" type="ORF">IQ31_01591</name>
</gene>
<feature type="domain" description="Phage head morphogenesis" evidence="1">
    <location>
        <begin position="124"/>
        <end position="195"/>
    </location>
</feature>
<accession>A0A562MQM9</accession>
<evidence type="ECO:0000313" key="2">
    <source>
        <dbReference type="EMBL" id="TWI22186.1"/>
    </source>
</evidence>
<protein>
    <submittedName>
        <fullName evidence="2">Phage Mu protein F like protein</fullName>
    </submittedName>
</protein>
<evidence type="ECO:0000313" key="3">
    <source>
        <dbReference type="Proteomes" id="UP000315908"/>
    </source>
</evidence>
<sequence>MIRLAKKEEQNSLFKPVLKAAEKAFKYLHKQGGYKVEDLSAKPYQDLIRETANVFDMAIADNVVSEELRRALQSDAFHFGTIKAHAELFDASLYLLDENGHIKPLSQLKHQFDRLNIQYNEQYLDAEYQFAINSALSADQWSRIGEDNEVQYRTAGDEHVRKQHAELNRITLPKSSPFWLKWWPPNGWGCRCRAIEVLKGKYPLSNEEDAIRKGEEATTQIAKDGTNRMAIFQFNPGLSLKLMPPEHPYNKVKDADKIEVRNEKPFILDKASGERLIGRGFTIDLNEPATDFFNKNFAGFNFEELDDEIQALADDHGLTFKNKEITQLSSRHIQLVYEANGNKFTLYRDLFIKDDLKTVEHYYFKIHEDLQGTGISKRLFNSLYTQYQNAGIESISVHANINIGGYTWGKYGFSAYKSHDVETLYERASGLFKNGTLTDKDFEHFDGLYNYYKTNGGNFNMHDVANTDYGKKLLLGTDWYGKIDLRDEEQRTIFENYLKGK</sequence>
<reference evidence="2 3" key="1">
    <citation type="journal article" date="2015" name="Stand. Genomic Sci.">
        <title>Genomic Encyclopedia of Bacterial and Archaeal Type Strains, Phase III: the genomes of soil and plant-associated and newly described type strains.</title>
        <authorList>
            <person name="Whitman W.B."/>
            <person name="Woyke T."/>
            <person name="Klenk H.P."/>
            <person name="Zhou Y."/>
            <person name="Lilburn T.G."/>
            <person name="Beck B.J."/>
            <person name="De Vos P."/>
            <person name="Vandamme P."/>
            <person name="Eisen J.A."/>
            <person name="Garrity G."/>
            <person name="Hugenholtz P."/>
            <person name="Kyrpides N.C."/>
        </authorList>
    </citation>
    <scope>NUCLEOTIDE SEQUENCE [LARGE SCALE GENOMIC DNA]</scope>
    <source>
        <strain evidence="2 3">CGMCC 1.6855</strain>
    </source>
</reference>
<organism evidence="2 3">
    <name type="scientific">Sphingobacterium siyangense</name>
    <dbReference type="NCBI Taxonomy" id="459529"/>
    <lineage>
        <taxon>Bacteria</taxon>
        <taxon>Pseudomonadati</taxon>
        <taxon>Bacteroidota</taxon>
        <taxon>Sphingobacteriia</taxon>
        <taxon>Sphingobacteriales</taxon>
        <taxon>Sphingobacteriaceae</taxon>
        <taxon>Sphingobacterium</taxon>
    </lineage>
</organism>